<reference evidence="10" key="1">
    <citation type="journal article" date="2019" name="Int. J. Syst. Evol. Microbiol.">
        <title>The Global Catalogue of Microorganisms (GCM) 10K type strain sequencing project: providing services to taxonomists for standard genome sequencing and annotation.</title>
        <authorList>
            <consortium name="The Broad Institute Genomics Platform"/>
            <consortium name="The Broad Institute Genome Sequencing Center for Infectious Disease"/>
            <person name="Wu L."/>
            <person name="Ma J."/>
        </authorList>
    </citation>
    <scope>NUCLEOTIDE SEQUENCE [LARGE SCALE GENOMIC DNA]</scope>
    <source>
        <strain evidence="10">TBRC 7912</strain>
    </source>
</reference>
<evidence type="ECO:0000256" key="3">
    <source>
        <dbReference type="ARBA" id="ARBA00022475"/>
    </source>
</evidence>
<evidence type="ECO:0000256" key="6">
    <source>
        <dbReference type="ARBA" id="ARBA00023136"/>
    </source>
</evidence>
<feature type="transmembrane region" description="Helical" evidence="7">
    <location>
        <begin position="166"/>
        <end position="190"/>
    </location>
</feature>
<keyword evidence="4 7" id="KW-0812">Transmembrane</keyword>
<evidence type="ECO:0000313" key="10">
    <source>
        <dbReference type="Proteomes" id="UP001595698"/>
    </source>
</evidence>
<keyword evidence="10" id="KW-1185">Reference proteome</keyword>
<feature type="transmembrane region" description="Helical" evidence="7">
    <location>
        <begin position="263"/>
        <end position="282"/>
    </location>
</feature>
<gene>
    <name evidence="9" type="ORF">ACFOYY_07980</name>
</gene>
<dbReference type="PANTHER" id="PTHR42920">
    <property type="entry name" value="OS03G0707200 PROTEIN-RELATED"/>
    <property type="match status" value="1"/>
</dbReference>
<feature type="transmembrane region" description="Helical" evidence="7">
    <location>
        <begin position="289"/>
        <end position="307"/>
    </location>
</feature>
<feature type="transmembrane region" description="Helical" evidence="7">
    <location>
        <begin position="134"/>
        <end position="154"/>
    </location>
</feature>
<comment type="subcellular location">
    <subcellularLocation>
        <location evidence="1">Cell membrane</location>
        <topology evidence="1">Multi-pass membrane protein</topology>
    </subcellularLocation>
</comment>
<dbReference type="EMBL" id="JBHSBC010000005">
    <property type="protein sequence ID" value="MFC3980055.1"/>
    <property type="molecule type" value="Genomic_DNA"/>
</dbReference>
<feature type="transmembrane region" description="Helical" evidence="7">
    <location>
        <begin position="105"/>
        <end position="128"/>
    </location>
</feature>
<organism evidence="9 10">
    <name type="scientific">Streptosporangium jomthongense</name>
    <dbReference type="NCBI Taxonomy" id="1193683"/>
    <lineage>
        <taxon>Bacteria</taxon>
        <taxon>Bacillati</taxon>
        <taxon>Actinomycetota</taxon>
        <taxon>Actinomycetes</taxon>
        <taxon>Streptosporangiales</taxon>
        <taxon>Streptosporangiaceae</taxon>
        <taxon>Streptosporangium</taxon>
    </lineage>
</organism>
<evidence type="ECO:0000313" key="9">
    <source>
        <dbReference type="EMBL" id="MFC3980055.1"/>
    </source>
</evidence>
<dbReference type="Proteomes" id="UP001595698">
    <property type="component" value="Unassembled WGS sequence"/>
</dbReference>
<evidence type="ECO:0000256" key="5">
    <source>
        <dbReference type="ARBA" id="ARBA00022989"/>
    </source>
</evidence>
<evidence type="ECO:0000259" key="8">
    <source>
        <dbReference type="Pfam" id="PF00892"/>
    </source>
</evidence>
<sequence>MLHSGPLPIGRAVFYIAVAAVAWGTGGVVAAVLHSTSGLDPLTVSFWLFFGGTAALALAWPLTRPPGVPSLVGRLRSGLWRFTVTGTGMAVYQTAYFASVNFAGVAVATVVTLGFGPVLVALGARLWLAERLGGRKVLVIAVALAGLTALVFGGNPATGSAARAPLLGVGLALLSAVGYAGTTLLSQVIGSEEGGDDPVGNALIGFAIGSVCLLPFALALGILPERGAPVTVGALLAYLGLFPSALAYGLFFTGLRTVPATTASIVTLVEPLAAAVIAVCLLGERLTALALLGGAVLLSTVVVLAVTRHDRPDEAGPRRTP</sequence>
<feature type="transmembrane region" description="Helical" evidence="7">
    <location>
        <begin position="78"/>
        <end position="98"/>
    </location>
</feature>
<evidence type="ECO:0000256" key="1">
    <source>
        <dbReference type="ARBA" id="ARBA00004651"/>
    </source>
</evidence>
<keyword evidence="3" id="KW-1003">Cell membrane</keyword>
<proteinExistence type="inferred from homology"/>
<feature type="transmembrane region" description="Helical" evidence="7">
    <location>
        <begin position="230"/>
        <end position="251"/>
    </location>
</feature>
<comment type="similarity">
    <text evidence="2">Belongs to the EamA transporter family.</text>
</comment>
<feature type="domain" description="EamA" evidence="8">
    <location>
        <begin position="12"/>
        <end position="150"/>
    </location>
</feature>
<evidence type="ECO:0000256" key="4">
    <source>
        <dbReference type="ARBA" id="ARBA00022692"/>
    </source>
</evidence>
<keyword evidence="5 7" id="KW-1133">Transmembrane helix</keyword>
<protein>
    <submittedName>
        <fullName evidence="9">DMT family transporter</fullName>
    </submittedName>
</protein>
<comment type="caution">
    <text evidence="9">The sequence shown here is derived from an EMBL/GenBank/DDBJ whole genome shotgun (WGS) entry which is preliminary data.</text>
</comment>
<name>A0ABV8EWF5_9ACTN</name>
<dbReference type="Pfam" id="PF00892">
    <property type="entry name" value="EamA"/>
    <property type="match status" value="2"/>
</dbReference>
<dbReference type="InterPro" id="IPR000620">
    <property type="entry name" value="EamA_dom"/>
</dbReference>
<dbReference type="RefSeq" id="WP_386188969.1">
    <property type="nucleotide sequence ID" value="NZ_JBHSBC010000005.1"/>
</dbReference>
<feature type="transmembrane region" description="Helical" evidence="7">
    <location>
        <begin position="45"/>
        <end position="63"/>
    </location>
</feature>
<accession>A0ABV8EWF5</accession>
<feature type="domain" description="EamA" evidence="8">
    <location>
        <begin position="167"/>
        <end position="304"/>
    </location>
</feature>
<dbReference type="InterPro" id="IPR037185">
    <property type="entry name" value="EmrE-like"/>
</dbReference>
<dbReference type="PANTHER" id="PTHR42920:SF11">
    <property type="entry name" value="INNER MEMBRANE PROTEIN YTFF"/>
    <property type="match status" value="1"/>
</dbReference>
<evidence type="ECO:0000256" key="2">
    <source>
        <dbReference type="ARBA" id="ARBA00007362"/>
    </source>
</evidence>
<evidence type="ECO:0000256" key="7">
    <source>
        <dbReference type="SAM" id="Phobius"/>
    </source>
</evidence>
<feature type="transmembrane region" description="Helical" evidence="7">
    <location>
        <begin position="202"/>
        <end position="223"/>
    </location>
</feature>
<feature type="transmembrane region" description="Helical" evidence="7">
    <location>
        <begin position="12"/>
        <end position="33"/>
    </location>
</feature>
<dbReference type="InterPro" id="IPR051258">
    <property type="entry name" value="Diverse_Substrate_Transporter"/>
</dbReference>
<keyword evidence="6 7" id="KW-0472">Membrane</keyword>
<dbReference type="SUPFAM" id="SSF103481">
    <property type="entry name" value="Multidrug resistance efflux transporter EmrE"/>
    <property type="match status" value="2"/>
</dbReference>